<proteinExistence type="inferred from homology"/>
<dbReference type="SUPFAM" id="SSF53067">
    <property type="entry name" value="Actin-like ATPase domain"/>
    <property type="match status" value="1"/>
</dbReference>
<evidence type="ECO:0000256" key="2">
    <source>
        <dbReference type="ARBA" id="ARBA00005318"/>
    </source>
</evidence>
<dbReference type="InterPro" id="IPR043129">
    <property type="entry name" value="ATPase_NBD"/>
</dbReference>
<comment type="similarity">
    <text evidence="2">Belongs to the GSP L family.</text>
</comment>
<feature type="domain" description="GspL periplasmic" evidence="12">
    <location>
        <begin position="202"/>
        <end position="333"/>
    </location>
</feature>
<keyword evidence="8 10" id="KW-1133">Transmembrane helix</keyword>
<dbReference type="Proteomes" id="UP001169063">
    <property type="component" value="Unassembled WGS sequence"/>
</dbReference>
<evidence type="ECO:0000256" key="3">
    <source>
        <dbReference type="ARBA" id="ARBA00022448"/>
    </source>
</evidence>
<feature type="transmembrane region" description="Helical" evidence="10">
    <location>
        <begin position="207"/>
        <end position="228"/>
    </location>
</feature>
<keyword evidence="4" id="KW-1003">Cell membrane</keyword>
<dbReference type="Pfam" id="PF05134">
    <property type="entry name" value="T2SSL"/>
    <property type="match status" value="1"/>
</dbReference>
<keyword evidence="7" id="KW-0653">Protein transport</keyword>
<organism evidence="13 14">
    <name type="scientific">Peiella sedimenti</name>
    <dbReference type="NCBI Taxonomy" id="3061083"/>
    <lineage>
        <taxon>Bacteria</taxon>
        <taxon>Pseudomonadati</taxon>
        <taxon>Pseudomonadota</taxon>
        <taxon>Alphaproteobacteria</taxon>
        <taxon>Caulobacterales</taxon>
        <taxon>Caulobacteraceae</taxon>
        <taxon>Peiella</taxon>
    </lineage>
</organism>
<evidence type="ECO:0000259" key="11">
    <source>
        <dbReference type="Pfam" id="PF05134"/>
    </source>
</evidence>
<accession>A0ABT8SL75</accession>
<evidence type="ECO:0000256" key="9">
    <source>
        <dbReference type="ARBA" id="ARBA00023136"/>
    </source>
</evidence>
<evidence type="ECO:0000313" key="14">
    <source>
        <dbReference type="Proteomes" id="UP001169063"/>
    </source>
</evidence>
<feature type="domain" description="GspL cytoplasmic actin-ATPase-like" evidence="11">
    <location>
        <begin position="35"/>
        <end position="163"/>
    </location>
</feature>
<evidence type="ECO:0000256" key="4">
    <source>
        <dbReference type="ARBA" id="ARBA00022475"/>
    </source>
</evidence>
<keyword evidence="6 10" id="KW-0812">Transmembrane</keyword>
<evidence type="ECO:0000256" key="7">
    <source>
        <dbReference type="ARBA" id="ARBA00022927"/>
    </source>
</evidence>
<dbReference type="InterPro" id="IPR025691">
    <property type="entry name" value="GspL_pp_dom"/>
</dbReference>
<keyword evidence="3" id="KW-0813">Transport</keyword>
<comment type="caution">
    <text evidence="13">The sequence shown here is derived from an EMBL/GenBank/DDBJ whole genome shotgun (WGS) entry which is preliminary data.</text>
</comment>
<reference evidence="13" key="1">
    <citation type="submission" date="2023-07" db="EMBL/GenBank/DDBJ databases">
        <title>Brevundimonas soil sp. nov., isolated from the soil of chemical plant.</title>
        <authorList>
            <person name="Wu N."/>
        </authorList>
    </citation>
    <scope>NUCLEOTIDE SEQUENCE</scope>
    <source>
        <strain evidence="13">XZ-24</strain>
    </source>
</reference>
<evidence type="ECO:0000256" key="5">
    <source>
        <dbReference type="ARBA" id="ARBA00022519"/>
    </source>
</evidence>
<dbReference type="Pfam" id="PF12693">
    <property type="entry name" value="GspL_C"/>
    <property type="match status" value="1"/>
</dbReference>
<evidence type="ECO:0000256" key="8">
    <source>
        <dbReference type="ARBA" id="ARBA00022989"/>
    </source>
</evidence>
<dbReference type="Gene3D" id="3.30.420.380">
    <property type="match status" value="1"/>
</dbReference>
<keyword evidence="5" id="KW-0997">Cell inner membrane</keyword>
<sequence>MSHVQVLILPLDPGEPPLSWVFDDAAVPGREQPVATVVGVPGVDVTATWLDLPAGSSAQRRTAARLMVGQGGVLEKETLVTTLGPQREDGLTLVLIYSSEAQVRWRERLEVLGVTADLLTPDYLLLPEPTDDAVSLAELPDRLVIRGRDLAAAVEPDTAELLLAGRERHRLDEPGQLAMAIRQALSQLIDLSPPARPEALGWRDLRLAAALLIALMLSPMVLALAGAWRDEAAARRAEDQARAAAERVLGEEAVGDDPAGALRAARLDLERSGGFSRLAAGLFSAIETVEGAALEGLIYGQDGTLRATIAYRDYEDVQALVAAAQGQNLVLEELNALDERGVRIGDFTARPM</sequence>
<dbReference type="NCBIfam" id="TIGR01709">
    <property type="entry name" value="typeII_sec_gspL"/>
    <property type="match status" value="1"/>
</dbReference>
<gene>
    <name evidence="13" type="primary">gspL</name>
    <name evidence="13" type="ORF">Q0812_03995</name>
</gene>
<evidence type="ECO:0000256" key="1">
    <source>
        <dbReference type="ARBA" id="ARBA00004377"/>
    </source>
</evidence>
<dbReference type="EMBL" id="JAUKTR010000001">
    <property type="protein sequence ID" value="MDO1558588.1"/>
    <property type="molecule type" value="Genomic_DNA"/>
</dbReference>
<name>A0ABT8SL75_9CAUL</name>
<evidence type="ECO:0000256" key="10">
    <source>
        <dbReference type="SAM" id="Phobius"/>
    </source>
</evidence>
<evidence type="ECO:0000313" key="13">
    <source>
        <dbReference type="EMBL" id="MDO1558588.1"/>
    </source>
</evidence>
<dbReference type="InterPro" id="IPR007812">
    <property type="entry name" value="T2SS_protein-GspL"/>
</dbReference>
<keyword evidence="14" id="KW-1185">Reference proteome</keyword>
<protein>
    <submittedName>
        <fullName evidence="13">Type II secretion system protein GspL</fullName>
    </submittedName>
</protein>
<dbReference type="InterPro" id="IPR024230">
    <property type="entry name" value="GspL_cyto_dom"/>
</dbReference>
<dbReference type="RefSeq" id="WP_302108996.1">
    <property type="nucleotide sequence ID" value="NZ_JAUKTR010000001.1"/>
</dbReference>
<keyword evidence="9 10" id="KW-0472">Membrane</keyword>
<evidence type="ECO:0000259" key="12">
    <source>
        <dbReference type="Pfam" id="PF12693"/>
    </source>
</evidence>
<evidence type="ECO:0000256" key="6">
    <source>
        <dbReference type="ARBA" id="ARBA00022692"/>
    </source>
</evidence>
<comment type="subcellular location">
    <subcellularLocation>
        <location evidence="1">Cell inner membrane</location>
        <topology evidence="1">Single-pass membrane protein</topology>
    </subcellularLocation>
</comment>